<name>A0ABS9KWX2_9BACT</name>
<gene>
    <name evidence="2" type="ORF">LZZ85_20755</name>
</gene>
<dbReference type="EMBL" id="JAKLTR010000015">
    <property type="protein sequence ID" value="MCG2616742.1"/>
    <property type="molecule type" value="Genomic_DNA"/>
</dbReference>
<proteinExistence type="predicted"/>
<reference evidence="2" key="1">
    <citation type="submission" date="2022-01" db="EMBL/GenBank/DDBJ databases">
        <authorList>
            <person name="Jo J.-H."/>
            <person name="Im W.-T."/>
        </authorList>
    </citation>
    <scope>NUCLEOTIDE SEQUENCE</scope>
    <source>
        <strain evidence="2">NA20</strain>
    </source>
</reference>
<dbReference type="Gene3D" id="3.40.50.11550">
    <property type="match status" value="1"/>
</dbReference>
<dbReference type="PIRSF" id="PIRSF020419">
    <property type="entry name" value="Fe_uptake_reg_CjrA_prd"/>
    <property type="match status" value="1"/>
</dbReference>
<keyword evidence="2" id="KW-0449">Lipoprotein</keyword>
<accession>A0ABS9KWX2</accession>
<feature type="domain" description="Haem-binding uptake Tiki superfamily ChaN" evidence="1">
    <location>
        <begin position="45"/>
        <end position="245"/>
    </location>
</feature>
<dbReference type="InterPro" id="IPR016773">
    <property type="entry name" value="Fe3_uptake_reg_CjrA_prd"/>
</dbReference>
<organism evidence="2 3">
    <name type="scientific">Terrimonas ginsenosidimutans</name>
    <dbReference type="NCBI Taxonomy" id="2908004"/>
    <lineage>
        <taxon>Bacteria</taxon>
        <taxon>Pseudomonadati</taxon>
        <taxon>Bacteroidota</taxon>
        <taxon>Chitinophagia</taxon>
        <taxon>Chitinophagales</taxon>
        <taxon>Chitinophagaceae</taxon>
        <taxon>Terrimonas</taxon>
    </lineage>
</organism>
<protein>
    <submittedName>
        <fullName evidence="2">ChaN family lipoprotein</fullName>
    </submittedName>
</protein>
<keyword evidence="3" id="KW-1185">Reference proteome</keyword>
<dbReference type="RefSeq" id="WP_237875279.1">
    <property type="nucleotide sequence ID" value="NZ_JAKLTR010000015.1"/>
</dbReference>
<sequence length="291" mass="34072">MIKTFLTLILIITFYHTSRSQTPWSDHYKIYDTKNKKTISITDLVGSVKEADVLFFGEEHNDSIAHRLQDTLYRSLLNQYGTVTLSMEMFERDCQLVLDEYLQSFITDERLVKEGRAWNNYKDYRPIVNTAKERQQKVIAANAPRRYVNMTSRKGLKSIDSLSKNAKTYFAKLPLDTINAPYQEKFSKIMGGRQTSSNVYYAQTMWDATMAESIYKYWKKNRNTKVFHLNGRFHTDDQLGTFTQLQRSNKKIKIQNISCFPATDFNNPQWSQYESLGDYVIITNPDIARTF</sequence>
<dbReference type="CDD" id="cd14727">
    <property type="entry name" value="ChanN-like"/>
    <property type="match status" value="1"/>
</dbReference>
<dbReference type="Proteomes" id="UP001165367">
    <property type="component" value="Unassembled WGS sequence"/>
</dbReference>
<comment type="caution">
    <text evidence="2">The sequence shown here is derived from an EMBL/GenBank/DDBJ whole genome shotgun (WGS) entry which is preliminary data.</text>
</comment>
<evidence type="ECO:0000259" key="1">
    <source>
        <dbReference type="Pfam" id="PF04187"/>
    </source>
</evidence>
<dbReference type="Pfam" id="PF04187">
    <property type="entry name" value="Cofac_haem_bdg"/>
    <property type="match status" value="1"/>
</dbReference>
<evidence type="ECO:0000313" key="3">
    <source>
        <dbReference type="Proteomes" id="UP001165367"/>
    </source>
</evidence>
<dbReference type="InterPro" id="IPR007314">
    <property type="entry name" value="Cofac_haem-bd_dom"/>
</dbReference>
<dbReference type="SUPFAM" id="SSF159501">
    <property type="entry name" value="EreA/ChaN-like"/>
    <property type="match status" value="1"/>
</dbReference>
<evidence type="ECO:0000313" key="2">
    <source>
        <dbReference type="EMBL" id="MCG2616742.1"/>
    </source>
</evidence>